<dbReference type="Proteomes" id="UP001225906">
    <property type="component" value="Unassembled WGS sequence"/>
</dbReference>
<keyword evidence="3" id="KW-1185">Reference proteome</keyword>
<evidence type="ECO:0000313" key="3">
    <source>
        <dbReference type="Proteomes" id="UP001225906"/>
    </source>
</evidence>
<dbReference type="RefSeq" id="WP_306389395.1">
    <property type="nucleotide sequence ID" value="NZ_JAVCAP010000014.1"/>
</dbReference>
<evidence type="ECO:0000313" key="2">
    <source>
        <dbReference type="EMBL" id="MDP8567678.1"/>
    </source>
</evidence>
<dbReference type="EMBL" id="JAVCAP010000014">
    <property type="protein sequence ID" value="MDP8567678.1"/>
    <property type="molecule type" value="Genomic_DNA"/>
</dbReference>
<reference evidence="3" key="1">
    <citation type="journal article" date="2019" name="Int. J. Syst. Evol. Microbiol.">
        <title>The Global Catalogue of Microorganisms (GCM) 10K type strain sequencing project: providing services to taxonomists for standard genome sequencing and annotation.</title>
        <authorList>
            <consortium name="The Broad Institute Genomics Platform"/>
            <consortium name="The Broad Institute Genome Sequencing Center for Infectious Disease"/>
            <person name="Wu L."/>
            <person name="Ma J."/>
        </authorList>
    </citation>
    <scope>NUCLEOTIDE SEQUENCE [LARGE SCALE GENOMIC DNA]</scope>
    <source>
        <strain evidence="3">VKM B-3159</strain>
    </source>
</reference>
<dbReference type="Pfam" id="PF13618">
    <property type="entry name" value="Gluconate_2-dh3"/>
    <property type="match status" value="1"/>
</dbReference>
<comment type="caution">
    <text evidence="2">The sequence shown here is derived from an EMBL/GenBank/DDBJ whole genome shotgun (WGS) entry which is preliminary data.</text>
</comment>
<protein>
    <submittedName>
        <fullName evidence="2">Gluconate 2-dehydrogenase subunit 3 family protein</fullName>
    </submittedName>
</protein>
<proteinExistence type="predicted"/>
<keyword evidence="1" id="KW-0732">Signal</keyword>
<feature type="signal peptide" evidence="1">
    <location>
        <begin position="1"/>
        <end position="30"/>
    </location>
</feature>
<evidence type="ECO:0000256" key="1">
    <source>
        <dbReference type="SAM" id="SignalP"/>
    </source>
</evidence>
<accession>A0ABT9JSX5</accession>
<dbReference type="InterPro" id="IPR027056">
    <property type="entry name" value="Gluconate_2DH_su3"/>
</dbReference>
<name>A0ABT9JSX5_9PROT</name>
<gene>
    <name evidence="2" type="ORF">Q9291_07435</name>
</gene>
<feature type="chain" id="PRO_5047374655" evidence="1">
    <location>
        <begin position="31"/>
        <end position="172"/>
    </location>
</feature>
<organism evidence="2 3">
    <name type="scientific">Methylophilus aquaticus</name>
    <dbReference type="NCBI Taxonomy" id="1971610"/>
    <lineage>
        <taxon>Bacteria</taxon>
        <taxon>Pseudomonadati</taxon>
        <taxon>Pseudomonadota</taxon>
        <taxon>Betaproteobacteria</taxon>
        <taxon>Nitrosomonadales</taxon>
        <taxon>Methylophilaceae</taxon>
        <taxon>Methylophilus</taxon>
    </lineage>
</organism>
<sequence>MKRRQFLSLGLQSVSLLSTLTLAPSLSVMAGTSLTTSQLGTLVSFIDTLIPPDETPSSSQLGLDKVLLNHAQTIQNYTALLILGCQWLDTQAIAMANMAFHQLQEEQRVRIVSLSETSQSGTIARQFFDHVKADLFSFYYAHPAIWPSLGLHGAPQPHGYLSYASQPRKLTK</sequence>